<keyword evidence="2" id="KW-1185">Reference proteome</keyword>
<sequence>MLTIHIDFFKFKPVELPKTTILLDNGYHPDFQEAELVKIYPEIMSKIQFSFVSQAIPAGKSPERKVWFCTS</sequence>
<evidence type="ECO:0000313" key="2">
    <source>
        <dbReference type="Proteomes" id="UP001055453"/>
    </source>
</evidence>
<proteinExistence type="predicted"/>
<accession>A0ABM7YZS3</accession>
<name>A0ABM7YZS3_NOSCO</name>
<reference evidence="1" key="1">
    <citation type="submission" date="2022-04" db="EMBL/GenBank/DDBJ databases">
        <title>Complete genome sequence of a cyanobacterium, Nostoc sp. SO-36, isolated in Antarctica.</title>
        <authorList>
            <person name="Kanesaki Y."/>
            <person name="Effendi D."/>
            <person name="Sakamoto T."/>
            <person name="Ohtani S."/>
            <person name="Awai K."/>
        </authorList>
    </citation>
    <scope>NUCLEOTIDE SEQUENCE</scope>
    <source>
        <strain evidence="1">SO-36</strain>
    </source>
</reference>
<gene>
    <name evidence="1" type="ORF">ANSO36C_20120</name>
</gene>
<organism evidence="1 2">
    <name type="scientific">Nostoc cf. commune SO-36</name>
    <dbReference type="NCBI Taxonomy" id="449208"/>
    <lineage>
        <taxon>Bacteria</taxon>
        <taxon>Bacillati</taxon>
        <taxon>Cyanobacteriota</taxon>
        <taxon>Cyanophyceae</taxon>
        <taxon>Nostocales</taxon>
        <taxon>Nostocaceae</taxon>
        <taxon>Nostoc</taxon>
    </lineage>
</organism>
<dbReference type="EMBL" id="AP025732">
    <property type="protein sequence ID" value="BDI16210.1"/>
    <property type="molecule type" value="Genomic_DNA"/>
</dbReference>
<evidence type="ECO:0000313" key="1">
    <source>
        <dbReference type="EMBL" id="BDI16210.1"/>
    </source>
</evidence>
<protein>
    <submittedName>
        <fullName evidence="1">Uncharacterized protein</fullName>
    </submittedName>
</protein>
<dbReference type="Proteomes" id="UP001055453">
    <property type="component" value="Chromosome"/>
</dbReference>